<dbReference type="RefSeq" id="XP_066911165.1">
    <property type="nucleotide sequence ID" value="XM_067055064.1"/>
</dbReference>
<feature type="transmembrane region" description="Helical" evidence="5">
    <location>
        <begin position="83"/>
        <end position="102"/>
    </location>
</feature>
<dbReference type="AlphaFoldDB" id="A0A7M5U2X2"/>
<evidence type="ECO:0000313" key="7">
    <source>
        <dbReference type="EnsemblMetazoa" id="CLYHEMP005533.1"/>
    </source>
</evidence>
<feature type="transmembrane region" description="Helical" evidence="5">
    <location>
        <begin position="266"/>
        <end position="284"/>
    </location>
</feature>
<evidence type="ECO:0000256" key="4">
    <source>
        <dbReference type="ARBA" id="ARBA00023136"/>
    </source>
</evidence>
<comment type="subcellular location">
    <subcellularLocation>
        <location evidence="1">Membrane</location>
        <topology evidence="1">Multi-pass membrane protein</topology>
    </subcellularLocation>
</comment>
<dbReference type="GO" id="GO:0016020">
    <property type="term" value="C:membrane"/>
    <property type="evidence" value="ECO:0007669"/>
    <property type="project" value="UniProtKB-SubCell"/>
</dbReference>
<feature type="transmembrane region" description="Helical" evidence="5">
    <location>
        <begin position="296"/>
        <end position="316"/>
    </location>
</feature>
<evidence type="ECO:0000256" key="3">
    <source>
        <dbReference type="ARBA" id="ARBA00022989"/>
    </source>
</evidence>
<keyword evidence="2 5" id="KW-0812">Transmembrane</keyword>
<dbReference type="Proteomes" id="UP000594262">
    <property type="component" value="Unplaced"/>
</dbReference>
<name>A0A7M5U2X2_9CNID</name>
<feature type="transmembrane region" description="Helical" evidence="5">
    <location>
        <begin position="108"/>
        <end position="129"/>
    </location>
</feature>
<evidence type="ECO:0000256" key="2">
    <source>
        <dbReference type="ARBA" id="ARBA00022692"/>
    </source>
</evidence>
<organism evidence="7 8">
    <name type="scientific">Clytia hemisphaerica</name>
    <dbReference type="NCBI Taxonomy" id="252671"/>
    <lineage>
        <taxon>Eukaryota</taxon>
        <taxon>Metazoa</taxon>
        <taxon>Cnidaria</taxon>
        <taxon>Hydrozoa</taxon>
        <taxon>Hydroidolina</taxon>
        <taxon>Leptothecata</taxon>
        <taxon>Obeliida</taxon>
        <taxon>Clytiidae</taxon>
        <taxon>Clytia</taxon>
    </lineage>
</organism>
<feature type="transmembrane region" description="Helical" evidence="5">
    <location>
        <begin position="42"/>
        <end position="63"/>
    </location>
</feature>
<feature type="transmembrane region" description="Helical" evidence="5">
    <location>
        <begin position="159"/>
        <end position="176"/>
    </location>
</feature>
<evidence type="ECO:0000313" key="8">
    <source>
        <dbReference type="Proteomes" id="UP000594262"/>
    </source>
</evidence>
<feature type="transmembrane region" description="Helical" evidence="5">
    <location>
        <begin position="7"/>
        <end position="30"/>
    </location>
</feature>
<keyword evidence="8" id="KW-1185">Reference proteome</keyword>
<evidence type="ECO:0000256" key="1">
    <source>
        <dbReference type="ARBA" id="ARBA00004141"/>
    </source>
</evidence>
<evidence type="ECO:0000259" key="6">
    <source>
        <dbReference type="Pfam" id="PF03151"/>
    </source>
</evidence>
<reference evidence="7" key="1">
    <citation type="submission" date="2021-01" db="UniProtKB">
        <authorList>
            <consortium name="EnsemblMetazoa"/>
        </authorList>
    </citation>
    <scope>IDENTIFICATION</scope>
</reference>
<protein>
    <recommendedName>
        <fullName evidence="6">Sugar phosphate transporter domain-containing protein</fullName>
    </recommendedName>
</protein>
<feature type="transmembrane region" description="Helical" evidence="5">
    <location>
        <begin position="234"/>
        <end position="254"/>
    </location>
</feature>
<feature type="transmembrane region" description="Helical" evidence="5">
    <location>
        <begin position="136"/>
        <end position="153"/>
    </location>
</feature>
<sequence>MAGSMRILKFAGTIALVIFFYASSICLTFYNKWMSKKYTFPLTVAMVHFVTVFLLAAFFRRLLEIYQKEDRTVLDWKVYIKKVFPSAISASLDIGLSNWSIMLSTVSLYTMAKSTAIIFILLFSVMLGLEKPTKSLILVVLLISVGLFLFTFNSSQFDMFGFVIALIAAVFSGIRWTTTQLLMQKKSMGLQNPLDAIFHIQPVMALTMVVFAFSMEGPQFASSSLIFRYSSFHVLLTSLVIILSGAFLAFLLTISEYLMVSQTSSLALSIAGILKELVTLTITAELGGDRMNGVNVIGLIICMTGISVHVVSKALNENNSGGSVNRALTDDENPDSIAFKSLLTEEDFDEEILFESNHSSKGWKTLSTLE</sequence>
<dbReference type="EnsemblMetazoa" id="CLYHEMT005533.1">
    <property type="protein sequence ID" value="CLYHEMP005533.1"/>
    <property type="gene ID" value="CLYHEMG005533"/>
</dbReference>
<keyword evidence="3 5" id="KW-1133">Transmembrane helix</keyword>
<dbReference type="GeneID" id="136798452"/>
<dbReference type="OrthoDB" id="18894at2759"/>
<accession>A0A7M5U2X2</accession>
<feature type="domain" description="Sugar phosphate transporter" evidence="6">
    <location>
        <begin position="15"/>
        <end position="306"/>
    </location>
</feature>
<proteinExistence type="predicted"/>
<feature type="transmembrane region" description="Helical" evidence="5">
    <location>
        <begin position="196"/>
        <end position="214"/>
    </location>
</feature>
<keyword evidence="4 5" id="KW-0472">Membrane</keyword>
<dbReference type="InterPro" id="IPR050186">
    <property type="entry name" value="TPT_transporter"/>
</dbReference>
<dbReference type="PANTHER" id="PTHR11132">
    <property type="entry name" value="SOLUTE CARRIER FAMILY 35"/>
    <property type="match status" value="1"/>
</dbReference>
<dbReference type="InterPro" id="IPR004853">
    <property type="entry name" value="Sugar_P_trans_dom"/>
</dbReference>
<evidence type="ECO:0000256" key="5">
    <source>
        <dbReference type="SAM" id="Phobius"/>
    </source>
</evidence>
<dbReference type="Pfam" id="PF03151">
    <property type="entry name" value="TPT"/>
    <property type="match status" value="1"/>
</dbReference>